<comment type="function">
    <text evidence="2">Catalyzes the reduction of dTDP-6-deoxy-L-lyxo-4-hexulose to yield dTDP-L-rhamnose.</text>
</comment>
<organism evidence="4 5">
    <name type="scientific">Clostridium chromiireducens</name>
    <dbReference type="NCBI Taxonomy" id="225345"/>
    <lineage>
        <taxon>Bacteria</taxon>
        <taxon>Bacillati</taxon>
        <taxon>Bacillota</taxon>
        <taxon>Clostridia</taxon>
        <taxon>Eubacteriales</taxon>
        <taxon>Clostridiaceae</taxon>
        <taxon>Clostridium</taxon>
    </lineage>
</organism>
<dbReference type="SUPFAM" id="SSF51735">
    <property type="entry name" value="NAD(P)-binding Rossmann-fold domains"/>
    <property type="match status" value="1"/>
</dbReference>
<dbReference type="AlphaFoldDB" id="A0A964W1H1"/>
<comment type="similarity">
    <text evidence="1 2">Belongs to the dTDP-4-dehydrorhamnose reductase family.</text>
</comment>
<dbReference type="PANTHER" id="PTHR10491">
    <property type="entry name" value="DTDP-4-DEHYDRORHAMNOSE REDUCTASE"/>
    <property type="match status" value="1"/>
</dbReference>
<proteinExistence type="inferred from homology"/>
<protein>
    <recommendedName>
        <fullName evidence="2">dTDP-4-dehydrorhamnose reductase</fullName>
        <ecNumber evidence="2">1.1.1.133</ecNumber>
    </recommendedName>
</protein>
<dbReference type="Gene3D" id="3.40.50.720">
    <property type="entry name" value="NAD(P)-binding Rossmann-like Domain"/>
    <property type="match status" value="1"/>
</dbReference>
<gene>
    <name evidence="4" type="ORF">GKZ28_07170</name>
</gene>
<evidence type="ECO:0000313" key="5">
    <source>
        <dbReference type="Proteomes" id="UP000656077"/>
    </source>
</evidence>
<sequence length="289" mass="32990">MEKILITGGKGFFSSRLVQYCKGKYEFLVTDKDELDITDEKNVNVIFEKFNPDIVIHAAAIAVTDFCNKNPEAAYKINVNGAINVAKATKKIGGKLVFISSEQVFNGNTNPGPFKEEDEAVPDTVYGKNKLEAEKILKDIIDELWIVRFTWLFGLPDRNCGMAGNILWETISSIMKNEKITVSSNEFRGMTHVYNMIENFQILFKSPYGTYHLGSENNQNRYEIVKSIFKKLGLESRIDELIIEDKEKYKTNPRDIRLNCDKARSAGMNFYTTDEALDICIKEYGIKLR</sequence>
<dbReference type="EC" id="1.1.1.133" evidence="2"/>
<dbReference type="InterPro" id="IPR005913">
    <property type="entry name" value="dTDP_dehydrorham_reduct"/>
</dbReference>
<feature type="domain" description="RmlD-like substrate binding" evidence="3">
    <location>
        <begin position="3"/>
        <end position="284"/>
    </location>
</feature>
<evidence type="ECO:0000313" key="4">
    <source>
        <dbReference type="EMBL" id="MVX63471.1"/>
    </source>
</evidence>
<dbReference type="EMBL" id="WSRQ01000008">
    <property type="protein sequence ID" value="MVX63471.1"/>
    <property type="molecule type" value="Genomic_DNA"/>
</dbReference>
<reference evidence="4" key="1">
    <citation type="submission" date="2019-12" db="EMBL/GenBank/DDBJ databases">
        <title>Microbes associate with the intestines of laboratory mice.</title>
        <authorList>
            <person name="Navarre W."/>
            <person name="Wong E."/>
        </authorList>
    </citation>
    <scope>NUCLEOTIDE SEQUENCE</scope>
    <source>
        <strain evidence="4">NM79_F5</strain>
    </source>
</reference>
<dbReference type="GO" id="GO:0008831">
    <property type="term" value="F:dTDP-4-dehydrorhamnose reductase activity"/>
    <property type="evidence" value="ECO:0007669"/>
    <property type="project" value="UniProtKB-EC"/>
</dbReference>
<dbReference type="PANTHER" id="PTHR10491:SF4">
    <property type="entry name" value="METHIONINE ADENOSYLTRANSFERASE 2 SUBUNIT BETA"/>
    <property type="match status" value="1"/>
</dbReference>
<dbReference type="InterPro" id="IPR029903">
    <property type="entry name" value="RmlD-like-bd"/>
</dbReference>
<evidence type="ECO:0000259" key="3">
    <source>
        <dbReference type="Pfam" id="PF04321"/>
    </source>
</evidence>
<comment type="pathway">
    <text evidence="2">Carbohydrate biosynthesis; dTDP-L-rhamnose biosynthesis.</text>
</comment>
<name>A0A964W1H1_9CLOT</name>
<dbReference type="InterPro" id="IPR036291">
    <property type="entry name" value="NAD(P)-bd_dom_sf"/>
</dbReference>
<evidence type="ECO:0000256" key="1">
    <source>
        <dbReference type="ARBA" id="ARBA00010944"/>
    </source>
</evidence>
<comment type="caution">
    <text evidence="4">The sequence shown here is derived from an EMBL/GenBank/DDBJ whole genome shotgun (WGS) entry which is preliminary data.</text>
</comment>
<evidence type="ECO:0000256" key="2">
    <source>
        <dbReference type="RuleBase" id="RU364082"/>
    </source>
</evidence>
<dbReference type="Pfam" id="PF04321">
    <property type="entry name" value="RmlD_sub_bind"/>
    <property type="match status" value="1"/>
</dbReference>
<accession>A0A964W1H1</accession>
<dbReference type="Proteomes" id="UP000656077">
    <property type="component" value="Unassembled WGS sequence"/>
</dbReference>
<dbReference type="RefSeq" id="WP_160358600.1">
    <property type="nucleotide sequence ID" value="NZ_WSRQ01000008.1"/>
</dbReference>
<keyword evidence="2" id="KW-0521">NADP</keyword>
<keyword evidence="2" id="KW-0560">Oxidoreductase</keyword>